<dbReference type="VEuPathDB" id="VectorBase:AFAF000317"/>
<name>A0A182PZY1_9DIPT</name>
<feature type="compositionally biased region" description="Basic residues" evidence="1">
    <location>
        <begin position="157"/>
        <end position="170"/>
    </location>
</feature>
<keyword evidence="2" id="KW-0812">Transmembrane</keyword>
<sequence>MIVGGYSRRGWICLPVALNTPLLLLLLLLLLDGVELGQRDSRRVPLRHRRETEPNVPNPTVKRSFNNLQRKRGECDVLRWLWLMIAAIQTPNRAVMCLLRRAGPRPDASINSNATRQRQQDPSRVPSGAEVVAPTSDRVVACNNFSPSVTTTTTSTTKRHRRRRRRRRSSTRSMQRNASGDGCALRTQAGTEKALGKHGQVFGAKCGSFTIPSPWRLAHGVVVVVGVGVGARRGR</sequence>
<dbReference type="EnsemblMetazoa" id="AFAF000317-RA">
    <property type="protein sequence ID" value="AFAF000317-PA"/>
    <property type="gene ID" value="AFAF000317"/>
</dbReference>
<evidence type="ECO:0000256" key="2">
    <source>
        <dbReference type="SAM" id="Phobius"/>
    </source>
</evidence>
<reference evidence="3" key="2">
    <citation type="submission" date="2020-05" db="UniProtKB">
        <authorList>
            <consortium name="EnsemblMetazoa"/>
        </authorList>
    </citation>
    <scope>IDENTIFICATION</scope>
    <source>
        <strain evidence="3">FAR1</strain>
    </source>
</reference>
<feature type="transmembrane region" description="Helical" evidence="2">
    <location>
        <begin position="12"/>
        <end position="31"/>
    </location>
</feature>
<keyword evidence="4" id="KW-1185">Reference proteome</keyword>
<feature type="region of interest" description="Disordered" evidence="1">
    <location>
        <begin position="145"/>
        <end position="185"/>
    </location>
</feature>
<dbReference type="EMBL" id="AXCN02000795">
    <property type="status" value="NOT_ANNOTATED_CDS"/>
    <property type="molecule type" value="Genomic_DNA"/>
</dbReference>
<accession>A0A182PZY1</accession>
<evidence type="ECO:0000313" key="3">
    <source>
        <dbReference type="EnsemblMetazoa" id="AFAF000317-PA"/>
    </source>
</evidence>
<evidence type="ECO:0000313" key="4">
    <source>
        <dbReference type="Proteomes" id="UP000075886"/>
    </source>
</evidence>
<keyword evidence="2" id="KW-0472">Membrane</keyword>
<feature type="region of interest" description="Disordered" evidence="1">
    <location>
        <begin position="106"/>
        <end position="131"/>
    </location>
</feature>
<keyword evidence="2" id="KW-1133">Transmembrane helix</keyword>
<reference evidence="4" key="1">
    <citation type="submission" date="2014-01" db="EMBL/GenBank/DDBJ databases">
        <title>The Genome Sequence of Anopheles farauti FAR1 (V2).</title>
        <authorList>
            <consortium name="The Broad Institute Genomics Platform"/>
            <person name="Neafsey D.E."/>
            <person name="Besansky N."/>
            <person name="Howell P."/>
            <person name="Walton C."/>
            <person name="Young S.K."/>
            <person name="Zeng Q."/>
            <person name="Gargeya S."/>
            <person name="Fitzgerald M."/>
            <person name="Haas B."/>
            <person name="Abouelleil A."/>
            <person name="Allen A.W."/>
            <person name="Alvarado L."/>
            <person name="Arachchi H.M."/>
            <person name="Berlin A.M."/>
            <person name="Chapman S.B."/>
            <person name="Gainer-Dewar J."/>
            <person name="Goldberg J."/>
            <person name="Griggs A."/>
            <person name="Gujja S."/>
            <person name="Hansen M."/>
            <person name="Howarth C."/>
            <person name="Imamovic A."/>
            <person name="Ireland A."/>
            <person name="Larimer J."/>
            <person name="McCowan C."/>
            <person name="Murphy C."/>
            <person name="Pearson M."/>
            <person name="Poon T.W."/>
            <person name="Priest M."/>
            <person name="Roberts A."/>
            <person name="Saif S."/>
            <person name="Shea T."/>
            <person name="Sisk P."/>
            <person name="Sykes S."/>
            <person name="Wortman J."/>
            <person name="Nusbaum C."/>
            <person name="Birren B."/>
        </authorList>
    </citation>
    <scope>NUCLEOTIDE SEQUENCE [LARGE SCALE GENOMIC DNA]</scope>
    <source>
        <strain evidence="4">FAR1</strain>
    </source>
</reference>
<organism evidence="3 4">
    <name type="scientific">Anopheles farauti</name>
    <dbReference type="NCBI Taxonomy" id="69004"/>
    <lineage>
        <taxon>Eukaryota</taxon>
        <taxon>Metazoa</taxon>
        <taxon>Ecdysozoa</taxon>
        <taxon>Arthropoda</taxon>
        <taxon>Hexapoda</taxon>
        <taxon>Insecta</taxon>
        <taxon>Pterygota</taxon>
        <taxon>Neoptera</taxon>
        <taxon>Endopterygota</taxon>
        <taxon>Diptera</taxon>
        <taxon>Nematocera</taxon>
        <taxon>Culicoidea</taxon>
        <taxon>Culicidae</taxon>
        <taxon>Anophelinae</taxon>
        <taxon>Anopheles</taxon>
    </lineage>
</organism>
<proteinExistence type="predicted"/>
<dbReference type="AlphaFoldDB" id="A0A182PZY1"/>
<feature type="compositionally biased region" description="Polar residues" evidence="1">
    <location>
        <begin position="109"/>
        <end position="122"/>
    </location>
</feature>
<evidence type="ECO:0000256" key="1">
    <source>
        <dbReference type="SAM" id="MobiDB-lite"/>
    </source>
</evidence>
<protein>
    <submittedName>
        <fullName evidence="3">Uncharacterized protein</fullName>
    </submittedName>
</protein>
<dbReference type="Proteomes" id="UP000075886">
    <property type="component" value="Unassembled WGS sequence"/>
</dbReference>